<dbReference type="EMBL" id="CP101637">
    <property type="protein sequence ID" value="WMT79898.1"/>
    <property type="molecule type" value="Genomic_DNA"/>
</dbReference>
<sequence length="133" mass="15532">MSEVNKGGRPFKFTDPEKLDIQIEDFFKWCNENNKIPTVTGLAVHLDTDRLTLLHYENSLDNTAYDKLDYDVKVRLINSIKRAKQRVESEYEQALFNKNSAVGAIFTLKNNYKWVDKQEVEQTNKTIEVTLED</sequence>
<proteinExistence type="predicted"/>
<accession>A0ABY9PW36</accession>
<evidence type="ECO:0000313" key="2">
    <source>
        <dbReference type="Proteomes" id="UP001235030"/>
    </source>
</evidence>
<organism evidence="1 2">
    <name type="scientific">Terrisporobacter mayombei</name>
    <dbReference type="NCBI Taxonomy" id="1541"/>
    <lineage>
        <taxon>Bacteria</taxon>
        <taxon>Bacillati</taxon>
        <taxon>Bacillota</taxon>
        <taxon>Clostridia</taxon>
        <taxon>Peptostreptococcales</taxon>
        <taxon>Peptostreptococcaceae</taxon>
        <taxon>Terrisporobacter</taxon>
    </lineage>
</organism>
<keyword evidence="2" id="KW-1185">Reference proteome</keyword>
<reference evidence="1 2" key="1">
    <citation type="submission" date="2022-07" db="EMBL/GenBank/DDBJ databases">
        <title>Genome sequence of Terrisporobacter mayombei DSM6539.</title>
        <authorList>
            <person name="Boeer T."/>
            <person name="Bengelsdorf F.R."/>
            <person name="Daniel R."/>
            <person name="Poehlein A."/>
        </authorList>
    </citation>
    <scope>NUCLEOTIDE SEQUENCE [LARGE SCALE GENOMIC DNA]</scope>
    <source>
        <strain evidence="1 2">DSM 6539</strain>
    </source>
</reference>
<protein>
    <recommendedName>
        <fullName evidence="3">DNA-packaging protein gp3</fullName>
    </recommendedName>
</protein>
<dbReference type="InterPro" id="IPR032066">
    <property type="entry name" value="GP3_package"/>
</dbReference>
<dbReference type="RefSeq" id="WP_228106621.1">
    <property type="nucleotide sequence ID" value="NZ_CP101637.1"/>
</dbReference>
<dbReference type="Gene3D" id="1.10.132.80">
    <property type="match status" value="1"/>
</dbReference>
<dbReference type="Pfam" id="PF16677">
    <property type="entry name" value="GP3_package"/>
    <property type="match status" value="1"/>
</dbReference>
<evidence type="ECO:0000313" key="1">
    <source>
        <dbReference type="EMBL" id="WMT79898.1"/>
    </source>
</evidence>
<gene>
    <name evidence="1" type="ORF">TEMA_01690</name>
</gene>
<name>A0ABY9PW36_9FIRM</name>
<dbReference type="Proteomes" id="UP001235030">
    <property type="component" value="Chromosome"/>
</dbReference>
<evidence type="ECO:0008006" key="3">
    <source>
        <dbReference type="Google" id="ProtNLM"/>
    </source>
</evidence>